<name>A0A128A2J2_9ARCH</name>
<dbReference type="NCBIfam" id="NF047558">
    <property type="entry name" value="TPR_END_plus"/>
    <property type="match status" value="1"/>
</dbReference>
<dbReference type="InterPro" id="IPR011990">
    <property type="entry name" value="TPR-like_helical_dom_sf"/>
</dbReference>
<proteinExistence type="predicted"/>
<dbReference type="InterPro" id="IPR051685">
    <property type="entry name" value="Ycf3/AcsC/BcsC/TPR_MFPF"/>
</dbReference>
<dbReference type="PANTHER" id="PTHR44943">
    <property type="entry name" value="CELLULOSE SYNTHASE OPERON PROTEIN C"/>
    <property type="match status" value="1"/>
</dbReference>
<keyword evidence="5" id="KW-1185">Reference proteome</keyword>
<accession>A0A128A2J2</accession>
<dbReference type="Gene3D" id="1.25.40.10">
    <property type="entry name" value="Tetratricopeptide repeat domain"/>
    <property type="match status" value="1"/>
</dbReference>
<dbReference type="AlphaFoldDB" id="A0A128A2J2"/>
<dbReference type="SUPFAM" id="SSF48452">
    <property type="entry name" value="TPR-like"/>
    <property type="match status" value="1"/>
</dbReference>
<dbReference type="InterPro" id="IPR019734">
    <property type="entry name" value="TPR_rpt"/>
</dbReference>
<dbReference type="SMART" id="SM00028">
    <property type="entry name" value="TPR"/>
    <property type="match status" value="4"/>
</dbReference>
<keyword evidence="1" id="KW-0677">Repeat</keyword>
<feature type="repeat" description="TPR" evidence="3">
    <location>
        <begin position="84"/>
        <end position="117"/>
    </location>
</feature>
<gene>
    <name evidence="4" type="ORF">NDEV_0819</name>
</gene>
<evidence type="ECO:0000256" key="2">
    <source>
        <dbReference type="ARBA" id="ARBA00022803"/>
    </source>
</evidence>
<protein>
    <submittedName>
        <fullName evidence="4">TPR repeat-containing protein</fullName>
    </submittedName>
</protein>
<reference evidence="5" key="1">
    <citation type="submission" date="2015-10" db="EMBL/GenBank/DDBJ databases">
        <authorList>
            <person name="Lehtovirta-Morley L.E."/>
            <person name="Vieille C."/>
        </authorList>
    </citation>
    <scope>NUCLEOTIDE SEQUENCE [LARGE SCALE GENOMIC DNA]</scope>
</reference>
<dbReference type="Pfam" id="PF13181">
    <property type="entry name" value="TPR_8"/>
    <property type="match status" value="1"/>
</dbReference>
<evidence type="ECO:0000256" key="3">
    <source>
        <dbReference type="PROSITE-ProRule" id="PRU00339"/>
    </source>
</evidence>
<evidence type="ECO:0000313" key="4">
    <source>
        <dbReference type="EMBL" id="CUR51584.1"/>
    </source>
</evidence>
<feature type="repeat" description="TPR" evidence="3">
    <location>
        <begin position="16"/>
        <end position="49"/>
    </location>
</feature>
<dbReference type="PROSITE" id="PS50005">
    <property type="entry name" value="TPR"/>
    <property type="match status" value="3"/>
</dbReference>
<dbReference type="PANTHER" id="PTHR44943:SF8">
    <property type="entry name" value="TPR REPEAT-CONTAINING PROTEIN MJ0263"/>
    <property type="match status" value="1"/>
</dbReference>
<evidence type="ECO:0000313" key="5">
    <source>
        <dbReference type="Proteomes" id="UP000196239"/>
    </source>
</evidence>
<organism evidence="4 5">
    <name type="scientific">Nitrosotalea devaniterrae</name>
    <dbReference type="NCBI Taxonomy" id="1078905"/>
    <lineage>
        <taxon>Archaea</taxon>
        <taxon>Nitrososphaerota</taxon>
        <taxon>Nitrososphaeria</taxon>
        <taxon>Nitrosotaleales</taxon>
        <taxon>Nitrosotaleaceae</taxon>
        <taxon>Nitrosotalea</taxon>
    </lineage>
</organism>
<dbReference type="PROSITE" id="PS50293">
    <property type="entry name" value="TPR_REGION"/>
    <property type="match status" value="1"/>
</dbReference>
<dbReference type="Pfam" id="PF12895">
    <property type="entry name" value="ANAPC3"/>
    <property type="match status" value="1"/>
</dbReference>
<dbReference type="KEGG" id="ndv:NDEV_0819"/>
<evidence type="ECO:0000256" key="1">
    <source>
        <dbReference type="ARBA" id="ARBA00022737"/>
    </source>
</evidence>
<sequence length="175" mass="19624">MSGFVNFSSDDENANIEYLYNIGLSHAKRGNPRDAMFYFDKVLEVEPGHVNALANMGNVLGKLGKYDQAITCYDKILKNTPEHVTCLLNKGLALHYLGRYDQAITCYDRILSNAPENASVLYHKACTKSLQKDTGQSLILLEKAITLDEQYAKKAAMDKDFDFISSDPRFKSLTV</sequence>
<dbReference type="EMBL" id="LN890280">
    <property type="protein sequence ID" value="CUR51584.1"/>
    <property type="molecule type" value="Genomic_DNA"/>
</dbReference>
<keyword evidence="2 3" id="KW-0802">TPR repeat</keyword>
<feature type="repeat" description="TPR" evidence="3">
    <location>
        <begin position="50"/>
        <end position="83"/>
    </location>
</feature>
<dbReference type="Proteomes" id="UP000196239">
    <property type="component" value="Chromosome 1"/>
</dbReference>